<dbReference type="PROSITE" id="PS51257">
    <property type="entry name" value="PROKAR_LIPOPROTEIN"/>
    <property type="match status" value="1"/>
</dbReference>
<comment type="caution">
    <text evidence="2">The sequence shown here is derived from an EMBL/GenBank/DDBJ whole genome shotgun (WGS) entry which is preliminary data.</text>
</comment>
<name>A0A543AZ22_9ACTN</name>
<dbReference type="EMBL" id="VFOW01000001">
    <property type="protein sequence ID" value="TQL77824.1"/>
    <property type="molecule type" value="Genomic_DNA"/>
</dbReference>
<reference evidence="2 3" key="1">
    <citation type="submission" date="2019-06" db="EMBL/GenBank/DDBJ databases">
        <title>Sequencing the genomes of 1000 actinobacteria strains.</title>
        <authorList>
            <person name="Klenk H.-P."/>
        </authorList>
    </citation>
    <scope>NUCLEOTIDE SEQUENCE [LARGE SCALE GENOMIC DNA]</scope>
    <source>
        <strain evidence="2 3">DSM 45928</strain>
    </source>
</reference>
<dbReference type="InParanoid" id="A0A543AZ22"/>
<dbReference type="AlphaFoldDB" id="A0A543AZ22"/>
<keyword evidence="3" id="KW-1185">Reference proteome</keyword>
<feature type="signal peptide" evidence="1">
    <location>
        <begin position="1"/>
        <end position="27"/>
    </location>
</feature>
<dbReference type="SUPFAM" id="SSF110296">
    <property type="entry name" value="Oligoxyloglucan reducing end-specific cellobiohydrolase"/>
    <property type="match status" value="1"/>
</dbReference>
<dbReference type="Gene3D" id="2.120.10.10">
    <property type="match status" value="1"/>
</dbReference>
<keyword evidence="1" id="KW-0732">Signal</keyword>
<proteinExistence type="predicted"/>
<evidence type="ECO:0000313" key="3">
    <source>
        <dbReference type="Proteomes" id="UP000317043"/>
    </source>
</evidence>
<gene>
    <name evidence="2" type="ORF">FB566_3391</name>
</gene>
<accession>A0A543AZ22</accession>
<dbReference type="CDD" id="cd15482">
    <property type="entry name" value="Sialidase_non-viral"/>
    <property type="match status" value="1"/>
</dbReference>
<dbReference type="Proteomes" id="UP000317043">
    <property type="component" value="Unassembled WGS sequence"/>
</dbReference>
<organism evidence="2 3">
    <name type="scientific">Stackebrandtia endophytica</name>
    <dbReference type="NCBI Taxonomy" id="1496996"/>
    <lineage>
        <taxon>Bacteria</taxon>
        <taxon>Bacillati</taxon>
        <taxon>Actinomycetota</taxon>
        <taxon>Actinomycetes</taxon>
        <taxon>Glycomycetales</taxon>
        <taxon>Glycomycetaceae</taxon>
        <taxon>Stackebrandtia</taxon>
    </lineage>
</organism>
<sequence length="388" mass="40813">MPTPKRPLSGLLASCLLVSGLVGCAEATPIPTETQPPMVDGDWVGHSQALTAAGATPLTHIGDLVADPAGCLSLVGSDYSRKPPTGMVWTATLDCTTLSAQWQTTVEFATGTELTDIAIMPTDELIAVGNGLDANNAPITGVVAIRDTDGRWATATELGEDSDGPMTALAIERVGDDLMIAGQYDGNASVWLSTDGYEWDRRALPVDEDLSGSQASTLATDGDIIVVAGRGQDEDGETTTLMWNSSDGGRTWDETALPKTATADFRIGTLVHVVGGRGFLAIGSTRSKSSGLTMYSTDGKGWKLAQPPSSGPLDVAIPTGEGRILIIARPLDEDTACGVIGMIWRDGQWRDYDLPCAEAGQARGVMLDDGTIALILGDELWLREPVRR</sequence>
<evidence type="ECO:0000313" key="2">
    <source>
        <dbReference type="EMBL" id="TQL77824.1"/>
    </source>
</evidence>
<dbReference type="RefSeq" id="WP_142041300.1">
    <property type="nucleotide sequence ID" value="NZ_JBHTGS010000001.1"/>
</dbReference>
<evidence type="ECO:0000256" key="1">
    <source>
        <dbReference type="SAM" id="SignalP"/>
    </source>
</evidence>
<dbReference type="OrthoDB" id="3731377at2"/>
<protein>
    <recommendedName>
        <fullName evidence="4">BNR repeat protein</fullName>
    </recommendedName>
</protein>
<evidence type="ECO:0008006" key="4">
    <source>
        <dbReference type="Google" id="ProtNLM"/>
    </source>
</evidence>
<feature type="chain" id="PRO_5021802523" description="BNR repeat protein" evidence="1">
    <location>
        <begin position="28"/>
        <end position="388"/>
    </location>
</feature>